<feature type="domain" description="Transposable element P transposase-like GTP-binding insertion" evidence="2">
    <location>
        <begin position="413"/>
        <end position="509"/>
    </location>
</feature>
<name>A0AAQ4EUW6_AMBAM</name>
<dbReference type="Pfam" id="PF21788">
    <property type="entry name" value="TNP-like_GBD"/>
    <property type="match status" value="1"/>
</dbReference>
<feature type="domain" description="Transposable element P transposase-like RNase H" evidence="1">
    <location>
        <begin position="251"/>
        <end position="383"/>
    </location>
</feature>
<dbReference type="EMBL" id="JARKHS020010835">
    <property type="protein sequence ID" value="KAK8778368.1"/>
    <property type="molecule type" value="Genomic_DNA"/>
</dbReference>
<evidence type="ECO:0000259" key="1">
    <source>
        <dbReference type="Pfam" id="PF21787"/>
    </source>
</evidence>
<accession>A0AAQ4EUW6</accession>
<comment type="caution">
    <text evidence="3">The sequence shown here is derived from an EMBL/GenBank/DDBJ whole genome shotgun (WGS) entry which is preliminary data.</text>
</comment>
<protein>
    <submittedName>
        <fullName evidence="3">Uncharacterized protein</fullName>
    </submittedName>
</protein>
<dbReference type="InterPro" id="IPR048365">
    <property type="entry name" value="TNP-like_RNaseH_N"/>
</dbReference>
<evidence type="ECO:0000259" key="2">
    <source>
        <dbReference type="Pfam" id="PF21788"/>
    </source>
</evidence>
<keyword evidence="4" id="KW-1185">Reference proteome</keyword>
<gene>
    <name evidence="3" type="ORF">V5799_020291</name>
</gene>
<dbReference type="Proteomes" id="UP001321473">
    <property type="component" value="Unassembled WGS sequence"/>
</dbReference>
<evidence type="ECO:0000313" key="3">
    <source>
        <dbReference type="EMBL" id="KAK8778368.1"/>
    </source>
</evidence>
<reference evidence="3 4" key="1">
    <citation type="journal article" date="2023" name="Arcadia Sci">
        <title>De novo assembly of a long-read Amblyomma americanum tick genome.</title>
        <authorList>
            <person name="Chou S."/>
            <person name="Poskanzer K.E."/>
            <person name="Rollins M."/>
            <person name="Thuy-Boun P.S."/>
        </authorList>
    </citation>
    <scope>NUCLEOTIDE SEQUENCE [LARGE SCALE GENOMIC DNA]</scope>
    <source>
        <strain evidence="3">F_SG_1</strain>
        <tissue evidence="3">Salivary glands</tissue>
    </source>
</reference>
<dbReference type="AlphaFoldDB" id="A0AAQ4EUW6"/>
<organism evidence="3 4">
    <name type="scientific">Amblyomma americanum</name>
    <name type="common">Lone star tick</name>
    <dbReference type="NCBI Taxonomy" id="6943"/>
    <lineage>
        <taxon>Eukaryota</taxon>
        <taxon>Metazoa</taxon>
        <taxon>Ecdysozoa</taxon>
        <taxon>Arthropoda</taxon>
        <taxon>Chelicerata</taxon>
        <taxon>Arachnida</taxon>
        <taxon>Acari</taxon>
        <taxon>Parasitiformes</taxon>
        <taxon>Ixodida</taxon>
        <taxon>Ixodoidea</taxon>
        <taxon>Ixodidae</taxon>
        <taxon>Amblyomminae</taxon>
        <taxon>Amblyomma</taxon>
    </lineage>
</organism>
<sequence length="510" mass="57363">MCKSEEVVCERAVIFTEHDGPEVKYTAHLYGSIVEKGTILSREQAADVLFRTDSHRVCLGALPTSQMPKSNLTEGLEQQVTIRNGAYYSKKCAGKEQSEGQACISCRYTRKALQSRKSRLKGLIRKRTRTTAARLRAAAQKNRRLFSRCARLKDRLKQMQEENSLKPEEVLQEQIASLPLKQQDCVRQCFSAAKKKSAKGNVYSKDWILECILMKMKSAKLYEHLRKHNILSLPSKSTLKRYLKLYKSGFGFSTKILRQLKQKTRHMSTFSRRGGLLVDELKLSEHLNVTSSGHIEGFVDMGSFTEGGESVPCDHGMVVMFIPFTGKWTQIIGCFATRGNAKAELLAKIIIEATVLAEASGLLVDFITSDGASWNRRMWKILGIGVESGKVTCKSEHPVDPARHLHFLSDFPHLIKCVRNTLLSHPLNTPNGMVSIQPLRQAFRIDSGNITLKAMPGLTLVHLQPNGFEKMRVTLAFQLFGDRVLNGLNFYKDTLESSWGKIDATLSFFT</sequence>
<proteinExistence type="predicted"/>
<dbReference type="Pfam" id="PF21787">
    <property type="entry name" value="TNP-like_RNaseH_N"/>
    <property type="match status" value="1"/>
</dbReference>
<dbReference type="InterPro" id="IPR048366">
    <property type="entry name" value="TNP-like_GBD"/>
</dbReference>
<evidence type="ECO:0000313" key="4">
    <source>
        <dbReference type="Proteomes" id="UP001321473"/>
    </source>
</evidence>